<sequence length="39" mass="4089">MTGIAQIRLIDLGPVTVLTRGAVIGPPLEHEEMPYDGGA</sequence>
<dbReference type="EMBL" id="JACHOQ010000016">
    <property type="protein sequence ID" value="MBB5741466.1"/>
    <property type="molecule type" value="Genomic_DNA"/>
</dbReference>
<gene>
    <name evidence="1" type="ORF">GGQ93_003209</name>
</gene>
<reference evidence="1 2" key="1">
    <citation type="submission" date="2020-08" db="EMBL/GenBank/DDBJ databases">
        <title>Genomic Encyclopedia of Type Strains, Phase IV (KMG-IV): sequencing the most valuable type-strain genomes for metagenomic binning, comparative biology and taxonomic classification.</title>
        <authorList>
            <person name="Goeker M."/>
        </authorList>
    </citation>
    <scope>NUCLEOTIDE SEQUENCE [LARGE SCALE GENOMIC DNA]</scope>
    <source>
        <strain evidence="1 2">DSM 4731</strain>
    </source>
</reference>
<name>A0A7W9C9C8_9CAUL</name>
<protein>
    <submittedName>
        <fullName evidence="1">Uncharacterized protein</fullName>
    </submittedName>
</protein>
<evidence type="ECO:0000313" key="2">
    <source>
        <dbReference type="Proteomes" id="UP000527324"/>
    </source>
</evidence>
<comment type="caution">
    <text evidence="1">The sequence shown here is derived from an EMBL/GenBank/DDBJ whole genome shotgun (WGS) entry which is preliminary data.</text>
</comment>
<dbReference type="AlphaFoldDB" id="A0A7W9C9C8"/>
<organism evidence="1 2">
    <name type="scientific">Brevundimonas aurantiaca</name>
    <dbReference type="NCBI Taxonomy" id="74316"/>
    <lineage>
        <taxon>Bacteria</taxon>
        <taxon>Pseudomonadati</taxon>
        <taxon>Pseudomonadota</taxon>
        <taxon>Alphaproteobacteria</taxon>
        <taxon>Caulobacterales</taxon>
        <taxon>Caulobacteraceae</taxon>
        <taxon>Brevundimonas</taxon>
    </lineage>
</organism>
<proteinExistence type="predicted"/>
<accession>A0A7W9C9C8</accession>
<keyword evidence="2" id="KW-1185">Reference proteome</keyword>
<dbReference type="Proteomes" id="UP000527324">
    <property type="component" value="Unassembled WGS sequence"/>
</dbReference>
<evidence type="ECO:0000313" key="1">
    <source>
        <dbReference type="EMBL" id="MBB5741466.1"/>
    </source>
</evidence>